<evidence type="ECO:0000256" key="1">
    <source>
        <dbReference type="ARBA" id="ARBA00009670"/>
    </source>
</evidence>
<dbReference type="Pfam" id="PF03109">
    <property type="entry name" value="ABC1"/>
    <property type="match status" value="1"/>
</dbReference>
<dbReference type="InterPro" id="IPR050154">
    <property type="entry name" value="UbiB_kinase"/>
</dbReference>
<protein>
    <submittedName>
        <fullName evidence="4">Ubiquinone biosynthesis protein</fullName>
    </submittedName>
</protein>
<reference evidence="4 5" key="1">
    <citation type="submission" date="2023-07" db="EMBL/GenBank/DDBJ databases">
        <title>Sorghum-associated microbial communities from plants grown in Nebraska, USA.</title>
        <authorList>
            <person name="Schachtman D."/>
        </authorList>
    </citation>
    <scope>NUCLEOTIDE SEQUENCE [LARGE SCALE GENOMIC DNA]</scope>
    <source>
        <strain evidence="4 5">CC482</strain>
    </source>
</reference>
<evidence type="ECO:0000259" key="3">
    <source>
        <dbReference type="Pfam" id="PF03109"/>
    </source>
</evidence>
<dbReference type="RefSeq" id="WP_307204534.1">
    <property type="nucleotide sequence ID" value="NZ_JAUSSU010000005.1"/>
</dbReference>
<dbReference type="InterPro" id="IPR004147">
    <property type="entry name" value="ABC1_dom"/>
</dbReference>
<accession>A0ABT9U2X2</accession>
<dbReference type="SUPFAM" id="SSF56112">
    <property type="entry name" value="Protein kinase-like (PK-like)"/>
    <property type="match status" value="1"/>
</dbReference>
<feature type="transmembrane region" description="Helical" evidence="2">
    <location>
        <begin position="508"/>
        <end position="530"/>
    </location>
</feature>
<organism evidence="4 5">
    <name type="scientific">Paenibacillus harenae</name>
    <dbReference type="NCBI Taxonomy" id="306543"/>
    <lineage>
        <taxon>Bacteria</taxon>
        <taxon>Bacillati</taxon>
        <taxon>Bacillota</taxon>
        <taxon>Bacilli</taxon>
        <taxon>Bacillales</taxon>
        <taxon>Paenibacillaceae</taxon>
        <taxon>Paenibacillus</taxon>
    </lineage>
</organism>
<comment type="caution">
    <text evidence="4">The sequence shown here is derived from an EMBL/GenBank/DDBJ whole genome shotgun (WGS) entry which is preliminary data.</text>
</comment>
<keyword evidence="2" id="KW-0472">Membrane</keyword>
<keyword evidence="5" id="KW-1185">Reference proteome</keyword>
<feature type="domain" description="ABC1 atypical kinase-like" evidence="3">
    <location>
        <begin position="100"/>
        <end position="344"/>
    </location>
</feature>
<sequence>MSNGRPRTGISKRIRQLKRYRTIASAFARNGLGYIFHDMGLHDKFTLFRHDEQKRIEAKSIGERIRLILEELGPTFVKLGQIASTRPDLIPPGILTELERLQDHVPPFSYREACLIIEEELREAIGSLFLAFEEQPMAAASIGQVHRAVLKDGTVVAVKVQRPGIQAQIETDLDILTDVARVAESRLEWAAAYRLGSMVEELAKALRTELDYTVEARNAERFSSLSKTMAVVRIPAVWRDYSSRRVLTTTYIEGIKLSDKEQLLQASIDLHLLAERFATIIFHQVLIDGFFHGDPHPGNVLAQRDGSLVMLDFGMVGRLTPGAKNHFAAFVIALRNQSTKGVIRAISNMGVVPDDVNRDELYVDVDALRDKYYDVPFNQIHMGEAIQDLFAVALRHRIRIPAELTLLGKTLLTMEGVVLSLDPTFSVFNVAEPFGRKLFLEQVNPAQKLKNWMEDVPDYVDHVDLLQEIPVAAKELVSSMRHGRLKLEVAVPEIDSLMRRMDRISNRLSFSIVLLALSIVMVGLIISAALNHSQTLFWGIPIIEIGFVIALLMFLWLIYAILRSGRF</sequence>
<dbReference type="PANTHER" id="PTHR10566">
    <property type="entry name" value="CHAPERONE-ACTIVITY OF BC1 COMPLEX CABC1 -RELATED"/>
    <property type="match status" value="1"/>
</dbReference>
<keyword evidence="2" id="KW-1133">Transmembrane helix</keyword>
<feature type="transmembrane region" description="Helical" evidence="2">
    <location>
        <begin position="536"/>
        <end position="562"/>
    </location>
</feature>
<name>A0ABT9U2X2_PAEHA</name>
<gene>
    <name evidence="4" type="ORF">J2T15_002789</name>
</gene>
<comment type="similarity">
    <text evidence="1">Belongs to the protein kinase superfamily. ADCK protein kinase family.</text>
</comment>
<dbReference type="PANTHER" id="PTHR10566:SF113">
    <property type="entry name" value="PROTEIN ACTIVITY OF BC1 COMPLEX KINASE 7, CHLOROPLASTIC"/>
    <property type="match status" value="1"/>
</dbReference>
<keyword evidence="2" id="KW-0812">Transmembrane</keyword>
<dbReference type="InterPro" id="IPR011009">
    <property type="entry name" value="Kinase-like_dom_sf"/>
</dbReference>
<evidence type="ECO:0000256" key="2">
    <source>
        <dbReference type="SAM" id="Phobius"/>
    </source>
</evidence>
<dbReference type="Proteomes" id="UP001229346">
    <property type="component" value="Unassembled WGS sequence"/>
</dbReference>
<dbReference type="EMBL" id="JAUSSU010000005">
    <property type="protein sequence ID" value="MDQ0113348.1"/>
    <property type="molecule type" value="Genomic_DNA"/>
</dbReference>
<dbReference type="CDD" id="cd05121">
    <property type="entry name" value="ABC1_ADCK3-like"/>
    <property type="match status" value="1"/>
</dbReference>
<evidence type="ECO:0000313" key="5">
    <source>
        <dbReference type="Proteomes" id="UP001229346"/>
    </source>
</evidence>
<evidence type="ECO:0000313" key="4">
    <source>
        <dbReference type="EMBL" id="MDQ0113348.1"/>
    </source>
</evidence>
<keyword evidence="4" id="KW-0830">Ubiquinone</keyword>
<proteinExistence type="inferred from homology"/>